<dbReference type="GO" id="GO:0050661">
    <property type="term" value="F:NADP binding"/>
    <property type="evidence" value="ECO:0007669"/>
    <property type="project" value="InterPro"/>
</dbReference>
<dbReference type="SUPFAM" id="SSF51735">
    <property type="entry name" value="NAD(P)-binding Rossmann-fold domains"/>
    <property type="match status" value="1"/>
</dbReference>
<sequence>MHTIVVGLSIKRAPIEILEQLSVHHSQNALCVQDVKAAAGLAGAVVLSTCNRLEFYGVCEDADEGVARVRDFIMGQGKAGDAVQERRFRDLLYAYADDRAVRHLFEVVCGLDSLIVGETEVAGQVSRAYQASCKAGANDKIINVWFQRALSLGKKVRSETRISRYSTSIGRIAVDLAVRELGGIADKRVLILGAGEMSELTMKYLVAQDVSVAMVSNRSLDKAQRLAGQYGFGACSLDEMDACLEQADVVFSATAAKGCLVDKARLAAVMARRPARPLLCIDMGLPRDIDPEVRSIPNVSCYDINELRDVANRHQNERLRAAKNAARLIDEAAADFERWQRSLEYLPTIDALYRQAERIKADKLERAMGKLSGLTPSQKNVVQCLATSITHQLMHEPVASLNAMAGSEKSRAYAAMLEELFHLQPEGEPARAEAGAEGKQTGGAQ</sequence>
<dbReference type="InterPro" id="IPR036453">
    <property type="entry name" value="GluRdtase_dimer_dom_sf"/>
</dbReference>
<comment type="function">
    <text evidence="9">Catalyzes the NADPH-dependent reduction of glutamyl-tRNA(Glu) to glutamate 1-semialdehyde (GSA).</text>
</comment>
<dbReference type="SUPFAM" id="SSF69075">
    <property type="entry name" value="Glutamyl tRNA-reductase dimerization domain"/>
    <property type="match status" value="1"/>
</dbReference>
<dbReference type="GO" id="GO:0008883">
    <property type="term" value="F:glutamyl-tRNA reductase activity"/>
    <property type="evidence" value="ECO:0007669"/>
    <property type="project" value="UniProtKB-UniRule"/>
</dbReference>
<evidence type="ECO:0000256" key="8">
    <source>
        <dbReference type="ARBA" id="ARBA00068659"/>
    </source>
</evidence>
<evidence type="ECO:0000259" key="17">
    <source>
        <dbReference type="Pfam" id="PF00745"/>
    </source>
</evidence>
<evidence type="ECO:0000259" key="18">
    <source>
        <dbReference type="Pfam" id="PF01488"/>
    </source>
</evidence>
<dbReference type="Gene3D" id="3.30.460.30">
    <property type="entry name" value="Glutamyl-tRNA reductase, N-terminal domain"/>
    <property type="match status" value="1"/>
</dbReference>
<comment type="similarity">
    <text evidence="2 9 14">Belongs to the glutamyl-tRNA reductase family.</text>
</comment>
<dbReference type="InterPro" id="IPR015896">
    <property type="entry name" value="4pyrrol_synth_GluRdtase_dimer"/>
</dbReference>
<keyword evidence="5 9" id="KW-0560">Oxidoreductase</keyword>
<dbReference type="Pfam" id="PF00745">
    <property type="entry name" value="GlutR_dimer"/>
    <property type="match status" value="1"/>
</dbReference>
<evidence type="ECO:0000256" key="16">
    <source>
        <dbReference type="SAM" id="MobiDB-lite"/>
    </source>
</evidence>
<evidence type="ECO:0000256" key="5">
    <source>
        <dbReference type="ARBA" id="ARBA00023002"/>
    </source>
</evidence>
<dbReference type="InterPro" id="IPR036291">
    <property type="entry name" value="NAD(P)-bd_dom_sf"/>
</dbReference>
<dbReference type="GO" id="GO:0019353">
    <property type="term" value="P:protoporphyrinogen IX biosynthetic process from glutamate"/>
    <property type="evidence" value="ECO:0007669"/>
    <property type="project" value="TreeGrafter"/>
</dbReference>
<feature type="binding site" evidence="9 12">
    <location>
        <begin position="193"/>
        <end position="198"/>
    </location>
    <ligand>
        <name>NADP(+)</name>
        <dbReference type="ChEBI" id="CHEBI:58349"/>
    </ligand>
</feature>
<dbReference type="EC" id="1.2.1.70" evidence="3 9"/>
<dbReference type="EMBL" id="JACMSE010000002">
    <property type="protein sequence ID" value="MBC2888624.1"/>
    <property type="molecule type" value="Genomic_DNA"/>
</dbReference>
<feature type="coiled-coil region" evidence="15">
    <location>
        <begin position="304"/>
        <end position="331"/>
    </location>
</feature>
<comment type="pathway">
    <text evidence="1 9 14">Porphyrin-containing compound metabolism; protoporphyrin-IX biosynthesis; 5-aminolevulinate from L-glutamyl-tRNA(Glu): step 1/2.</text>
</comment>
<dbReference type="InterPro" id="IPR000343">
    <property type="entry name" value="4pyrrol_synth_GluRdtase"/>
</dbReference>
<keyword evidence="4 9" id="KW-0521">NADP</keyword>
<feature type="binding site" evidence="9 11">
    <location>
        <begin position="49"/>
        <end position="52"/>
    </location>
    <ligand>
        <name>substrate</name>
    </ligand>
</feature>
<accession>A0A842JAY4</accession>
<dbReference type="InterPro" id="IPR006151">
    <property type="entry name" value="Shikm_DH/Glu-tRNA_Rdtase"/>
</dbReference>
<dbReference type="UniPathway" id="UPA00251">
    <property type="reaction ID" value="UER00316"/>
</dbReference>
<feature type="domain" description="Quinate/shikimate 5-dehydrogenase/glutamyl-tRNA reductase" evidence="18">
    <location>
        <begin position="176"/>
        <end position="310"/>
    </location>
</feature>
<keyword evidence="15" id="KW-0175">Coiled coil</keyword>
<dbReference type="HAMAP" id="MF_00087">
    <property type="entry name" value="Glu_tRNA_reductase"/>
    <property type="match status" value="1"/>
</dbReference>
<reference evidence="20 21" key="1">
    <citation type="submission" date="2020-08" db="EMBL/GenBank/DDBJ databases">
        <authorList>
            <person name="Liu C."/>
            <person name="Sun Q."/>
        </authorList>
    </citation>
    <scope>NUCLEOTIDE SEQUENCE [LARGE SCALE GENOMIC DNA]</scope>
    <source>
        <strain evidence="20 21">N22</strain>
    </source>
</reference>
<feature type="domain" description="Tetrapyrrole biosynthesis glutamyl-tRNA reductase dimerisation" evidence="17">
    <location>
        <begin position="325"/>
        <end position="423"/>
    </location>
</feature>
<feature type="domain" description="Glutamyl-tRNA reductase N-terminal" evidence="19">
    <location>
        <begin position="6"/>
        <end position="160"/>
    </location>
</feature>
<evidence type="ECO:0000256" key="11">
    <source>
        <dbReference type="PIRSR" id="PIRSR000445-2"/>
    </source>
</evidence>
<dbReference type="NCBIfam" id="TIGR01035">
    <property type="entry name" value="hemA"/>
    <property type="match status" value="1"/>
</dbReference>
<dbReference type="CDD" id="cd05213">
    <property type="entry name" value="NAD_bind_Glutamyl_tRNA_reduct"/>
    <property type="match status" value="1"/>
</dbReference>
<name>A0A842JAY4_9ACTN</name>
<keyword evidence="21" id="KW-1185">Reference proteome</keyword>
<feature type="region of interest" description="Disordered" evidence="16">
    <location>
        <begin position="425"/>
        <end position="445"/>
    </location>
</feature>
<evidence type="ECO:0000256" key="6">
    <source>
        <dbReference type="ARBA" id="ARBA00023244"/>
    </source>
</evidence>
<dbReference type="Gene3D" id="3.40.50.720">
    <property type="entry name" value="NAD(P)-binding Rossmann-like Domain"/>
    <property type="match status" value="1"/>
</dbReference>
<evidence type="ECO:0000256" key="4">
    <source>
        <dbReference type="ARBA" id="ARBA00022857"/>
    </source>
</evidence>
<evidence type="ECO:0000256" key="13">
    <source>
        <dbReference type="PIRSR" id="PIRSR000445-4"/>
    </source>
</evidence>
<evidence type="ECO:0000313" key="20">
    <source>
        <dbReference type="EMBL" id="MBC2888624.1"/>
    </source>
</evidence>
<proteinExistence type="inferred from homology"/>
<evidence type="ECO:0000313" key="21">
    <source>
        <dbReference type="Proteomes" id="UP000587396"/>
    </source>
</evidence>
<evidence type="ECO:0000256" key="15">
    <source>
        <dbReference type="SAM" id="Coils"/>
    </source>
</evidence>
<comment type="catalytic activity">
    <reaction evidence="7 9 14">
        <text>(S)-4-amino-5-oxopentanoate + tRNA(Glu) + NADP(+) = L-glutamyl-tRNA(Glu) + NADPH + H(+)</text>
        <dbReference type="Rhea" id="RHEA:12344"/>
        <dbReference type="Rhea" id="RHEA-COMP:9663"/>
        <dbReference type="Rhea" id="RHEA-COMP:9680"/>
        <dbReference type="ChEBI" id="CHEBI:15378"/>
        <dbReference type="ChEBI" id="CHEBI:57501"/>
        <dbReference type="ChEBI" id="CHEBI:57783"/>
        <dbReference type="ChEBI" id="CHEBI:58349"/>
        <dbReference type="ChEBI" id="CHEBI:78442"/>
        <dbReference type="ChEBI" id="CHEBI:78520"/>
        <dbReference type="EC" id="1.2.1.70"/>
    </reaction>
</comment>
<feature type="binding site" evidence="9 11">
    <location>
        <position position="124"/>
    </location>
    <ligand>
        <name>substrate</name>
    </ligand>
</feature>
<dbReference type="SUPFAM" id="SSF69742">
    <property type="entry name" value="Glutamyl tRNA-reductase catalytic, N-terminal domain"/>
    <property type="match status" value="1"/>
</dbReference>
<dbReference type="PIRSF" id="PIRSF000445">
    <property type="entry name" value="4pyrrol_synth_GluRdtase"/>
    <property type="match status" value="1"/>
</dbReference>
<evidence type="ECO:0000256" key="1">
    <source>
        <dbReference type="ARBA" id="ARBA00005059"/>
    </source>
</evidence>
<dbReference type="PANTHER" id="PTHR43013:SF1">
    <property type="entry name" value="GLUTAMYL-TRNA REDUCTASE"/>
    <property type="match status" value="1"/>
</dbReference>
<dbReference type="RefSeq" id="WP_185904577.1">
    <property type="nucleotide sequence ID" value="NZ_JACMSE010000002.1"/>
</dbReference>
<evidence type="ECO:0000256" key="3">
    <source>
        <dbReference type="ARBA" id="ARBA00012970"/>
    </source>
</evidence>
<evidence type="ECO:0000256" key="12">
    <source>
        <dbReference type="PIRSR" id="PIRSR000445-3"/>
    </source>
</evidence>
<evidence type="ECO:0000256" key="7">
    <source>
        <dbReference type="ARBA" id="ARBA00047464"/>
    </source>
</evidence>
<comment type="domain">
    <text evidence="9">Possesses an unusual extended V-shaped dimeric structure with each monomer consisting of three distinct domains arranged along a curved 'spinal' alpha-helix. The N-terminal catalytic domain specifically recognizes the glutamate moiety of the substrate. The second domain is the NADPH-binding domain, and the third C-terminal domain is responsible for dimerization.</text>
</comment>
<evidence type="ECO:0000259" key="19">
    <source>
        <dbReference type="Pfam" id="PF05201"/>
    </source>
</evidence>
<gene>
    <name evidence="9" type="primary">hemA</name>
    <name evidence="20" type="ORF">H7313_04580</name>
</gene>
<dbReference type="Pfam" id="PF05201">
    <property type="entry name" value="GlutR_N"/>
    <property type="match status" value="1"/>
</dbReference>
<evidence type="ECO:0000256" key="2">
    <source>
        <dbReference type="ARBA" id="ARBA00005916"/>
    </source>
</evidence>
<dbReference type="FunFam" id="3.40.50.720:FF:000031">
    <property type="entry name" value="Glutamyl-tRNA reductase"/>
    <property type="match status" value="1"/>
</dbReference>
<dbReference type="Pfam" id="PF01488">
    <property type="entry name" value="Shikimate_DH"/>
    <property type="match status" value="1"/>
</dbReference>
<organism evidence="20 21">
    <name type="scientific">Gordonibacter massiliensis</name>
    <name type="common">ex Traore et al. 2017</name>
    <dbReference type="NCBI Taxonomy" id="1841863"/>
    <lineage>
        <taxon>Bacteria</taxon>
        <taxon>Bacillati</taxon>
        <taxon>Actinomycetota</taxon>
        <taxon>Coriobacteriia</taxon>
        <taxon>Eggerthellales</taxon>
        <taxon>Eggerthellaceae</taxon>
        <taxon>Gordonibacter</taxon>
    </lineage>
</organism>
<feature type="site" description="Important for activity" evidence="9 13">
    <location>
        <position position="103"/>
    </location>
</feature>
<dbReference type="PANTHER" id="PTHR43013">
    <property type="entry name" value="GLUTAMYL-TRNA REDUCTASE"/>
    <property type="match status" value="1"/>
</dbReference>
<evidence type="ECO:0000256" key="10">
    <source>
        <dbReference type="PIRSR" id="PIRSR000445-1"/>
    </source>
</evidence>
<evidence type="ECO:0000256" key="14">
    <source>
        <dbReference type="RuleBase" id="RU000584"/>
    </source>
</evidence>
<comment type="miscellaneous">
    <text evidence="9">During catalysis, the active site Cys acts as a nucleophile attacking the alpha-carbonyl group of tRNA-bound glutamate with the formation of a thioester intermediate between enzyme and glutamate, and the concomitant release of tRNA(Glu). The thioester intermediate is finally reduced by direct hydride transfer from NADPH, to form the product GSA.</text>
</comment>
<dbReference type="InterPro" id="IPR015895">
    <property type="entry name" value="4pyrrol_synth_GluRdtase_N"/>
</dbReference>
<feature type="active site" description="Nucleophile" evidence="9 10">
    <location>
        <position position="50"/>
    </location>
</feature>
<keyword evidence="6 9" id="KW-0627">Porphyrin biosynthesis</keyword>
<comment type="subunit">
    <text evidence="9">Homodimer.</text>
</comment>
<protein>
    <recommendedName>
        <fullName evidence="8 9">Glutamyl-tRNA reductase</fullName>
        <shortName evidence="9">GluTR</shortName>
        <ecNumber evidence="3 9">1.2.1.70</ecNumber>
    </recommendedName>
</protein>
<feature type="binding site" evidence="9 11">
    <location>
        <position position="113"/>
    </location>
    <ligand>
        <name>substrate</name>
    </ligand>
</feature>
<evidence type="ECO:0000256" key="9">
    <source>
        <dbReference type="HAMAP-Rule" id="MF_00087"/>
    </source>
</evidence>
<dbReference type="InterPro" id="IPR036343">
    <property type="entry name" value="GluRdtase_N_sf"/>
</dbReference>
<feature type="binding site" evidence="9 11">
    <location>
        <begin position="118"/>
        <end position="120"/>
    </location>
    <ligand>
        <name>substrate</name>
    </ligand>
</feature>
<comment type="caution">
    <text evidence="20">The sequence shown here is derived from an EMBL/GenBank/DDBJ whole genome shotgun (WGS) entry which is preliminary data.</text>
</comment>
<dbReference type="AlphaFoldDB" id="A0A842JAY4"/>
<dbReference type="Proteomes" id="UP000587396">
    <property type="component" value="Unassembled WGS sequence"/>
</dbReference>
<dbReference type="FunFam" id="3.30.460.30:FF:000001">
    <property type="entry name" value="Glutamyl-tRNA reductase"/>
    <property type="match status" value="1"/>
</dbReference>